<evidence type="ECO:0000256" key="2">
    <source>
        <dbReference type="PROSITE-ProRule" id="PRU00192"/>
    </source>
</evidence>
<dbReference type="Pfam" id="PF00018">
    <property type="entry name" value="SH3_1"/>
    <property type="match status" value="1"/>
</dbReference>
<keyword evidence="1 2" id="KW-0728">SH3 domain</keyword>
<dbReference type="OrthoDB" id="2503993at2759"/>
<evidence type="ECO:0000256" key="4">
    <source>
        <dbReference type="SAM" id="Phobius"/>
    </source>
</evidence>
<dbReference type="PANTHER" id="PTHR31778">
    <property type="entry name" value="BUD SITE SELECTION PROTEIN RAX2"/>
    <property type="match status" value="1"/>
</dbReference>
<keyword evidence="4" id="KW-0472">Membrane</keyword>
<protein>
    <submittedName>
        <fullName evidence="7">Cortical protein marker for cell polarity-domain-containing protein</fullName>
    </submittedName>
</protein>
<evidence type="ECO:0000256" key="3">
    <source>
        <dbReference type="SAM" id="MobiDB-lite"/>
    </source>
</evidence>
<dbReference type="SMART" id="SM00326">
    <property type="entry name" value="SH3"/>
    <property type="match status" value="1"/>
</dbReference>
<reference evidence="7" key="1">
    <citation type="submission" date="2020-11" db="EMBL/GenBank/DDBJ databases">
        <authorList>
            <consortium name="DOE Joint Genome Institute"/>
            <person name="Ahrendt S."/>
            <person name="Riley R."/>
            <person name="Andreopoulos W."/>
            <person name="LaButti K."/>
            <person name="Pangilinan J."/>
            <person name="Ruiz-duenas F.J."/>
            <person name="Barrasa J.M."/>
            <person name="Sanchez-Garcia M."/>
            <person name="Camarero S."/>
            <person name="Miyauchi S."/>
            <person name="Serrano A."/>
            <person name="Linde D."/>
            <person name="Babiker R."/>
            <person name="Drula E."/>
            <person name="Ayuso-Fernandez I."/>
            <person name="Pacheco R."/>
            <person name="Padilla G."/>
            <person name="Ferreira P."/>
            <person name="Barriuso J."/>
            <person name="Kellner H."/>
            <person name="Castanera R."/>
            <person name="Alfaro M."/>
            <person name="Ramirez L."/>
            <person name="Pisabarro A.G."/>
            <person name="Kuo A."/>
            <person name="Tritt A."/>
            <person name="Lipzen A."/>
            <person name="He G."/>
            <person name="Yan M."/>
            <person name="Ng V."/>
            <person name="Cullen D."/>
            <person name="Martin F."/>
            <person name="Rosso M.-N."/>
            <person name="Henrissat B."/>
            <person name="Hibbett D."/>
            <person name="Martinez A.T."/>
            <person name="Grigoriev I.V."/>
        </authorList>
    </citation>
    <scope>NUCLEOTIDE SEQUENCE</scope>
    <source>
        <strain evidence="7">AH 44721</strain>
    </source>
</reference>
<dbReference type="Gene3D" id="2.120.10.80">
    <property type="entry name" value="Kelch-type beta propeller"/>
    <property type="match status" value="1"/>
</dbReference>
<dbReference type="InterPro" id="IPR015915">
    <property type="entry name" value="Kelch-typ_b-propeller"/>
</dbReference>
<dbReference type="Proteomes" id="UP000724874">
    <property type="component" value="Unassembled WGS sequence"/>
</dbReference>
<organism evidence="7 8">
    <name type="scientific">Gymnopilus junonius</name>
    <name type="common">Spectacular rustgill mushroom</name>
    <name type="synonym">Gymnopilus spectabilis subsp. junonius</name>
    <dbReference type="NCBI Taxonomy" id="109634"/>
    <lineage>
        <taxon>Eukaryota</taxon>
        <taxon>Fungi</taxon>
        <taxon>Dikarya</taxon>
        <taxon>Basidiomycota</taxon>
        <taxon>Agaricomycotina</taxon>
        <taxon>Agaricomycetes</taxon>
        <taxon>Agaricomycetidae</taxon>
        <taxon>Agaricales</taxon>
        <taxon>Agaricineae</taxon>
        <taxon>Hymenogastraceae</taxon>
        <taxon>Gymnopilus</taxon>
    </lineage>
</organism>
<keyword evidence="4" id="KW-1133">Transmembrane helix</keyword>
<feature type="transmembrane region" description="Helical" evidence="4">
    <location>
        <begin position="1227"/>
        <end position="1258"/>
    </location>
</feature>
<dbReference type="PROSITE" id="PS50002">
    <property type="entry name" value="SH3"/>
    <property type="match status" value="1"/>
</dbReference>
<dbReference type="SUPFAM" id="SSF50965">
    <property type="entry name" value="Galactose oxidase, central domain"/>
    <property type="match status" value="2"/>
</dbReference>
<dbReference type="SUPFAM" id="SSF50044">
    <property type="entry name" value="SH3-domain"/>
    <property type="match status" value="1"/>
</dbReference>
<dbReference type="CDD" id="cd11856">
    <property type="entry name" value="SH3_p47phox_like"/>
    <property type="match status" value="1"/>
</dbReference>
<name>A0A9P5NMV9_GYMJU</name>
<keyword evidence="8" id="KW-1185">Reference proteome</keyword>
<proteinExistence type="predicted"/>
<dbReference type="PANTHER" id="PTHR31778:SF2">
    <property type="entry name" value="BUD SITE SELECTION PROTEIN RAX2"/>
    <property type="match status" value="1"/>
</dbReference>
<keyword evidence="5" id="KW-0732">Signal</keyword>
<gene>
    <name evidence="7" type="ORF">CPB84DRAFT_1731966</name>
</gene>
<feature type="domain" description="SH3" evidence="6">
    <location>
        <begin position="1352"/>
        <end position="1409"/>
    </location>
</feature>
<evidence type="ECO:0000313" key="7">
    <source>
        <dbReference type="EMBL" id="KAF8894909.1"/>
    </source>
</evidence>
<evidence type="ECO:0000256" key="5">
    <source>
        <dbReference type="SAM" id="SignalP"/>
    </source>
</evidence>
<sequence>MFRLILLLALFHVSNAAFPQVDFDRMGKVGLAGAFAGLDLFTNSSAAFDPTSSTLFSRATDGSLTHLASTDPGGSILTGCPLNDVFYLAGNFTSINGVNASKIASYTPSSGAFSALGSGGPNGQINALFCDAKDNKVWVGGSFLSPGLSIAIYDTKAGSWSSAPFTGISGAQAEVTSITTNTSDVSLFFAGSFIASFGDANAVLNSTNNPNVPFSAGASPFSSSLVPIPLQNAQVIGSPSSSETGFSDIQNILCPSGPDGSGNSWFAADDSSPLITVRSFSFISASGIRLGNTFQPNHGTTGFVVTTIPDNTVQTLKFIDPATGLNQTCSDPCPLSTDSSILYQDFLFDGVLDITGVQVQLSQFSGSAPGLHILQLLSSGAFASSIASNNTISCFAPNPSNSSDTGTWIPKVANTDIPGTVQTVLVSEVDVGTPSNGGPSFTWIPYVSASGTYDINLLIPGCTNFEDCAARTTVKVTVFPGPSLNPFITTVSQQNEQDAIVLLYSGPILPSSPNFVTTVTMVLADSPAGFGEDGKYELVADRVQLVLKSANLTSSGNSTNTSSNAGGLARGFGFLEWPRTSTSVDSSIDGSKVFPNSSLTALDNLGFSIMSGIGGPASLTSNTALNAIAHHPSGIFVGGTFSLTSGSASGSSNIATFKNGALTGVAEGGLNGEVTSLALNGDQLFVGGAFTDTRSGSTQGKLGGIALYDVQKNSWSTLSAGLNGVVSGLSLADGQIQVVGNFTQIQGSGANAAGFAIWDIKSGSWVNDGGFVVGKMTFVGNGTSSSQFLAGNVAASQKFGASGLVMLSNGNANGPVVTPLSVGLAGNVSSPSSSPSVQRRAIELPSPSAWISHMKFSHIFSRQSSNTPQQAPLPPALPASAPAVLAGAFWTNSSSNKELTVLGGNFSFVATGSSTLAEAVALYDPSSSTIQALSGPQINGTVRALLVDGNSLYIGGEFTIPGASVNGLALYDLSKGAWDLNGLQSLQPSSGSTVVVRSISKSTSRPATLIVGGSFSQAGSLRCQAICSFDTSSRQWNALGNGIQGEVASVAYAGNNENILVVGGSIALSDNTAANVAQYSLDNVTWSAVGSGSDIPGPVSAIEVNSGNTSSLFAAGKSTDGSTSFLSFWNGAQWATLGSTFEQGTTVAQLTMVPLQNTHAANPIVQSDRMLMISGSLSTPSGNASSALFDGQNIIPYFVSSSASGTTGSVSSLFRSLASFSFTQRHFLATGVVILISIAISAGVVFLLALIGILWTLFSRKDDKLIKLDAAEEEDDDSALHRPSSLLEHINAATRTTILGASPFSNAEKEEKATSSPQQSPRADHDPFGPDASNYVRAETPSDAVGGLLAEETSRPAHARYSFDGTGEGELPISSGAEVEVLDDRDPSWWYARDVRTGREGVVPAAYLY</sequence>
<feature type="chain" id="PRO_5040194361" evidence="5">
    <location>
        <begin position="17"/>
        <end position="1409"/>
    </location>
</feature>
<accession>A0A9P5NMV9</accession>
<dbReference type="Pfam" id="PF20842">
    <property type="entry name" value="Rax2_2"/>
    <property type="match status" value="1"/>
</dbReference>
<feature type="region of interest" description="Disordered" evidence="3">
    <location>
        <begin position="1304"/>
        <end position="1337"/>
    </location>
</feature>
<keyword evidence="4" id="KW-0812">Transmembrane</keyword>
<evidence type="ECO:0000259" key="6">
    <source>
        <dbReference type="PROSITE" id="PS50002"/>
    </source>
</evidence>
<dbReference type="InterPro" id="IPR036028">
    <property type="entry name" value="SH3-like_dom_sf"/>
</dbReference>
<dbReference type="Pfam" id="PF12768">
    <property type="entry name" value="Rax2"/>
    <property type="match status" value="1"/>
</dbReference>
<dbReference type="InterPro" id="IPR011043">
    <property type="entry name" value="Gal_Oxase/kelch_b-propeller"/>
</dbReference>
<dbReference type="InterPro" id="IPR001452">
    <property type="entry name" value="SH3_domain"/>
</dbReference>
<comment type="caution">
    <text evidence="7">The sequence shown here is derived from an EMBL/GenBank/DDBJ whole genome shotgun (WGS) entry which is preliminary data.</text>
</comment>
<dbReference type="GO" id="GO:1902929">
    <property type="term" value="C:plasma membrane of growing cell tip"/>
    <property type="evidence" value="ECO:0007669"/>
    <property type="project" value="TreeGrafter"/>
</dbReference>
<feature type="signal peptide" evidence="5">
    <location>
        <begin position="1"/>
        <end position="16"/>
    </location>
</feature>
<evidence type="ECO:0000256" key="1">
    <source>
        <dbReference type="ARBA" id="ARBA00022443"/>
    </source>
</evidence>
<dbReference type="Gene3D" id="2.30.30.40">
    <property type="entry name" value="SH3 Domains"/>
    <property type="match status" value="1"/>
</dbReference>
<dbReference type="EMBL" id="JADNYJ010000063">
    <property type="protein sequence ID" value="KAF8894909.1"/>
    <property type="molecule type" value="Genomic_DNA"/>
</dbReference>
<dbReference type="InterPro" id="IPR048266">
    <property type="entry name" value="Rax2-like_second"/>
</dbReference>
<dbReference type="InterPro" id="IPR024982">
    <property type="entry name" value="Rax2-like_C"/>
</dbReference>
<evidence type="ECO:0000313" key="8">
    <source>
        <dbReference type="Proteomes" id="UP000724874"/>
    </source>
</evidence>
<dbReference type="Pfam" id="PF20843">
    <property type="entry name" value="Rax2_3"/>
    <property type="match status" value="1"/>
</dbReference>
<dbReference type="InterPro" id="IPR048265">
    <property type="entry name" value="Rax2-like_third"/>
</dbReference>